<dbReference type="EMBL" id="JBHTHM010000104">
    <property type="protein sequence ID" value="MFD0783205.1"/>
    <property type="molecule type" value="Genomic_DNA"/>
</dbReference>
<evidence type="ECO:0000313" key="3">
    <source>
        <dbReference type="Proteomes" id="UP001597053"/>
    </source>
</evidence>
<dbReference type="Proteomes" id="UP001597053">
    <property type="component" value="Unassembled WGS sequence"/>
</dbReference>
<comment type="caution">
    <text evidence="2">The sequence shown here is derived from an EMBL/GenBank/DDBJ whole genome shotgun (WGS) entry which is preliminary data.</text>
</comment>
<proteinExistence type="predicted"/>
<reference evidence="3" key="1">
    <citation type="journal article" date="2019" name="Int. J. Syst. Evol. Microbiol.">
        <title>The Global Catalogue of Microorganisms (GCM) 10K type strain sequencing project: providing services to taxonomists for standard genome sequencing and annotation.</title>
        <authorList>
            <consortium name="The Broad Institute Genomics Platform"/>
            <consortium name="The Broad Institute Genome Sequencing Center for Infectious Disease"/>
            <person name="Wu L."/>
            <person name="Ma J."/>
        </authorList>
    </citation>
    <scope>NUCLEOTIDE SEQUENCE [LARGE SCALE GENOMIC DNA]</scope>
    <source>
        <strain evidence="3">JCM 32148</strain>
    </source>
</reference>
<organism evidence="2 3">
    <name type="scientific">Micromonospora azadirachtae</name>
    <dbReference type="NCBI Taxonomy" id="1970735"/>
    <lineage>
        <taxon>Bacteria</taxon>
        <taxon>Bacillati</taxon>
        <taxon>Actinomycetota</taxon>
        <taxon>Actinomycetes</taxon>
        <taxon>Micromonosporales</taxon>
        <taxon>Micromonosporaceae</taxon>
        <taxon>Micromonospora</taxon>
    </lineage>
</organism>
<name>A0ABW2ZX19_9ACTN</name>
<evidence type="ECO:0000256" key="1">
    <source>
        <dbReference type="SAM" id="MobiDB-lite"/>
    </source>
</evidence>
<sequence length="69" mass="7193">MACYGLAAHAAVEPEVAVIRSHVSSSAALPGPRHTSWLALPDGAVSRLDVDDLGPERDGGQRGRFLVGE</sequence>
<accession>A0ABW2ZX19</accession>
<feature type="compositionally biased region" description="Basic and acidic residues" evidence="1">
    <location>
        <begin position="49"/>
        <end position="61"/>
    </location>
</feature>
<protein>
    <submittedName>
        <fullName evidence="2">Uncharacterized protein</fullName>
    </submittedName>
</protein>
<keyword evidence="3" id="KW-1185">Reference proteome</keyword>
<gene>
    <name evidence="2" type="ORF">ACFQZ8_04605</name>
</gene>
<evidence type="ECO:0000313" key="2">
    <source>
        <dbReference type="EMBL" id="MFD0783205.1"/>
    </source>
</evidence>
<feature type="region of interest" description="Disordered" evidence="1">
    <location>
        <begin position="49"/>
        <end position="69"/>
    </location>
</feature>